<gene>
    <name evidence="10" type="ORF">HHU08_07400</name>
</gene>
<dbReference type="PANTHER" id="PTHR34582:SF5">
    <property type="entry name" value="UPF0702 TRANSMEMBRANE PROTEIN YETF"/>
    <property type="match status" value="1"/>
</dbReference>
<reference evidence="10 11" key="1">
    <citation type="submission" date="2020-04" db="EMBL/GenBank/DDBJ databases">
        <title>Bacillus sp. UniB3 isolated from commercial digestive syrup.</title>
        <authorList>
            <person name="Thorat V."/>
            <person name="Kirdat K."/>
            <person name="Tiwarekar B."/>
            <person name="Yadav A."/>
        </authorList>
    </citation>
    <scope>NUCLEOTIDE SEQUENCE [LARGE SCALE GENOMIC DNA]</scope>
    <source>
        <strain evidence="10 11">UniB3</strain>
    </source>
</reference>
<comment type="subcellular location">
    <subcellularLocation>
        <location evidence="1">Cell membrane</location>
        <topology evidence="1">Multi-pass membrane protein</topology>
    </subcellularLocation>
</comment>
<evidence type="ECO:0000313" key="11">
    <source>
        <dbReference type="Proteomes" id="UP000588491"/>
    </source>
</evidence>
<evidence type="ECO:0000256" key="5">
    <source>
        <dbReference type="ARBA" id="ARBA00022989"/>
    </source>
</evidence>
<keyword evidence="4 7" id="KW-0812">Transmembrane</keyword>
<evidence type="ECO:0000256" key="4">
    <source>
        <dbReference type="ARBA" id="ARBA00022692"/>
    </source>
</evidence>
<name>A0A7Y0K7W1_9BACI</name>
<evidence type="ECO:0000259" key="9">
    <source>
        <dbReference type="Pfam" id="PF20730"/>
    </source>
</evidence>
<evidence type="ECO:0000259" key="8">
    <source>
        <dbReference type="Pfam" id="PF04239"/>
    </source>
</evidence>
<evidence type="ECO:0000256" key="7">
    <source>
        <dbReference type="SAM" id="Phobius"/>
    </source>
</evidence>
<accession>A0A7Y0K7W1</accession>
<feature type="domain" description="YetF C-terminal" evidence="8">
    <location>
        <begin position="80"/>
        <end position="213"/>
    </location>
</feature>
<evidence type="ECO:0000256" key="6">
    <source>
        <dbReference type="ARBA" id="ARBA00023136"/>
    </source>
</evidence>
<evidence type="ECO:0000256" key="3">
    <source>
        <dbReference type="ARBA" id="ARBA00022475"/>
    </source>
</evidence>
<dbReference type="Pfam" id="PF20730">
    <property type="entry name" value="YetF_N"/>
    <property type="match status" value="1"/>
</dbReference>
<protein>
    <submittedName>
        <fullName evidence="10">DUF421 domain-containing protein</fullName>
    </submittedName>
</protein>
<feature type="domain" description="YetF-like N-terminal transmembrane" evidence="9">
    <location>
        <begin position="5"/>
        <end position="78"/>
    </location>
</feature>
<dbReference type="InterPro" id="IPR023090">
    <property type="entry name" value="UPF0702_alpha/beta_dom_sf"/>
</dbReference>
<keyword evidence="3" id="KW-1003">Cell membrane</keyword>
<keyword evidence="5 7" id="KW-1133">Transmembrane helix</keyword>
<organism evidence="10 11">
    <name type="scientific">Niallia alba</name>
    <dbReference type="NCBI Taxonomy" id="2729105"/>
    <lineage>
        <taxon>Bacteria</taxon>
        <taxon>Bacillati</taxon>
        <taxon>Bacillota</taxon>
        <taxon>Bacilli</taxon>
        <taxon>Bacillales</taxon>
        <taxon>Bacillaceae</taxon>
        <taxon>Niallia</taxon>
    </lineage>
</organism>
<evidence type="ECO:0000256" key="2">
    <source>
        <dbReference type="ARBA" id="ARBA00006448"/>
    </source>
</evidence>
<sequence>MEFTHIFGELFIGYFLLLLLTKVLGKTQITQITTFDFVSVLVLGELVGNAMYDAETGIKEIIYSILVWGGLIYITEFITQKFRKSRQLLEGKPSIIINKGKIDFNELKKNHLDINQLQHLLRAKDVFSITECAFAILETDGTISVLKKSAFVNPTKQDMNLPLDIISLPISIIQDGEIIKENLPRVGWNEDQLIQELKKQNVQSHKDILYAEWREGSPLFIQSYKMN</sequence>
<comment type="caution">
    <text evidence="10">The sequence shown here is derived from an EMBL/GenBank/DDBJ whole genome shotgun (WGS) entry which is preliminary data.</text>
</comment>
<feature type="transmembrane region" description="Helical" evidence="7">
    <location>
        <begin position="61"/>
        <end position="79"/>
    </location>
</feature>
<comment type="similarity">
    <text evidence="2">Belongs to the UPF0702 family.</text>
</comment>
<dbReference type="AlphaFoldDB" id="A0A7Y0K7W1"/>
<evidence type="ECO:0000313" key="10">
    <source>
        <dbReference type="EMBL" id="NMO76815.1"/>
    </source>
</evidence>
<dbReference type="Pfam" id="PF04239">
    <property type="entry name" value="DUF421"/>
    <property type="match status" value="1"/>
</dbReference>
<dbReference type="RefSeq" id="WP_016204348.1">
    <property type="nucleotide sequence ID" value="NZ_JABBPK010000001.1"/>
</dbReference>
<dbReference type="PANTHER" id="PTHR34582">
    <property type="entry name" value="UPF0702 TRANSMEMBRANE PROTEIN YCAP"/>
    <property type="match status" value="1"/>
</dbReference>
<proteinExistence type="inferred from homology"/>
<evidence type="ECO:0000256" key="1">
    <source>
        <dbReference type="ARBA" id="ARBA00004651"/>
    </source>
</evidence>
<dbReference type="InterPro" id="IPR048454">
    <property type="entry name" value="YetF_N"/>
</dbReference>
<dbReference type="EMBL" id="JABBPK010000001">
    <property type="protein sequence ID" value="NMO76815.1"/>
    <property type="molecule type" value="Genomic_DNA"/>
</dbReference>
<keyword evidence="11" id="KW-1185">Reference proteome</keyword>
<keyword evidence="6 7" id="KW-0472">Membrane</keyword>
<dbReference type="Gene3D" id="3.30.240.20">
    <property type="entry name" value="bsu07140 like domains"/>
    <property type="match status" value="2"/>
</dbReference>
<dbReference type="GO" id="GO:0005886">
    <property type="term" value="C:plasma membrane"/>
    <property type="evidence" value="ECO:0007669"/>
    <property type="project" value="UniProtKB-SubCell"/>
</dbReference>
<dbReference type="Proteomes" id="UP000588491">
    <property type="component" value="Unassembled WGS sequence"/>
</dbReference>
<dbReference type="InterPro" id="IPR007353">
    <property type="entry name" value="DUF421"/>
</dbReference>